<sequence length="43" mass="5065">MKRRFAPIPEWAREKIEQADLERLERLSERLLDAGSIGKRLAD</sequence>
<comment type="caution">
    <text evidence="2">The sequence shown here is derived from an EMBL/GenBank/DDBJ whole genome shotgun (WGS) entry which is preliminary data.</text>
</comment>
<reference evidence="2 3" key="1">
    <citation type="submission" date="2024-05" db="EMBL/GenBank/DDBJ databases">
        <authorList>
            <consortium name="Candidatus Magnetaquicoccaceae bacterium FCR-1 genome sequencing consortium"/>
            <person name="Shimoshige H."/>
            <person name="Shimamura S."/>
            <person name="Taoka A."/>
            <person name="Kobayashi H."/>
            <person name="Maekawa T."/>
        </authorList>
    </citation>
    <scope>NUCLEOTIDE SEQUENCE [LARGE SCALE GENOMIC DNA]</scope>
    <source>
        <strain evidence="2 3">FCR-1</strain>
    </source>
</reference>
<keyword evidence="3" id="KW-1185">Reference proteome</keyword>
<dbReference type="Pfam" id="PF14261">
    <property type="entry name" value="DUF4351"/>
    <property type="match status" value="1"/>
</dbReference>
<evidence type="ECO:0000313" key="2">
    <source>
        <dbReference type="EMBL" id="GAB0058824.1"/>
    </source>
</evidence>
<dbReference type="Proteomes" id="UP001628193">
    <property type="component" value="Unassembled WGS sequence"/>
</dbReference>
<gene>
    <name evidence="2" type="ORF">SIID45300_03181</name>
</gene>
<accession>A0ABQ0CD49</accession>
<name>A0ABQ0CD49_9PROT</name>
<proteinExistence type="predicted"/>
<evidence type="ECO:0000313" key="3">
    <source>
        <dbReference type="Proteomes" id="UP001628193"/>
    </source>
</evidence>
<protein>
    <recommendedName>
        <fullName evidence="1">DUF4351 domain-containing protein</fullName>
    </recommendedName>
</protein>
<dbReference type="EMBL" id="BAAFGK010000005">
    <property type="protein sequence ID" value="GAB0058824.1"/>
    <property type="molecule type" value="Genomic_DNA"/>
</dbReference>
<dbReference type="InterPro" id="IPR025587">
    <property type="entry name" value="DUF4351"/>
</dbReference>
<evidence type="ECO:0000259" key="1">
    <source>
        <dbReference type="Pfam" id="PF14261"/>
    </source>
</evidence>
<reference evidence="2 3" key="2">
    <citation type="submission" date="2024-09" db="EMBL/GenBank/DDBJ databases">
        <title>Draft genome sequence of Candidatus Magnetaquicoccaceae bacterium FCR-1.</title>
        <authorList>
            <person name="Shimoshige H."/>
            <person name="Shimamura S."/>
            <person name="Taoka A."/>
            <person name="Kobayashi H."/>
            <person name="Maekawa T."/>
        </authorList>
    </citation>
    <scope>NUCLEOTIDE SEQUENCE [LARGE SCALE GENOMIC DNA]</scope>
    <source>
        <strain evidence="2 3">FCR-1</strain>
    </source>
</reference>
<organism evidence="2 3">
    <name type="scientific">Candidatus Magnetaquiglobus chichijimensis</name>
    <dbReference type="NCBI Taxonomy" id="3141448"/>
    <lineage>
        <taxon>Bacteria</taxon>
        <taxon>Pseudomonadati</taxon>
        <taxon>Pseudomonadota</taxon>
        <taxon>Magnetococcia</taxon>
        <taxon>Magnetococcales</taxon>
        <taxon>Candidatus Magnetaquicoccaceae</taxon>
        <taxon>Candidatus Magnetaquiglobus</taxon>
    </lineage>
</organism>
<feature type="domain" description="DUF4351" evidence="1">
    <location>
        <begin position="2"/>
        <end position="37"/>
    </location>
</feature>